<feature type="transmembrane region" description="Helical" evidence="1">
    <location>
        <begin position="31"/>
        <end position="51"/>
    </location>
</feature>
<evidence type="ECO:0000313" key="2">
    <source>
        <dbReference type="EMBL" id="AKJ28819.1"/>
    </source>
</evidence>
<proteinExistence type="predicted"/>
<dbReference type="EMBL" id="CP011371">
    <property type="protein sequence ID" value="AKJ28819.1"/>
    <property type="molecule type" value="Genomic_DNA"/>
</dbReference>
<name>A0A0G3BHC6_9BURK</name>
<sequence length="73" mass="7888">MKTVRDRAALLVAGVIAAAFAWGSLALLTRWLGSGGASMALLLLLVVALAADNRSLRKQLREHGVEPRWGKHR</sequence>
<dbReference type="KEGG" id="pbh:AAW51_2128"/>
<dbReference type="Proteomes" id="UP000035352">
    <property type="component" value="Chromosome"/>
</dbReference>
<evidence type="ECO:0000313" key="3">
    <source>
        <dbReference type="Proteomes" id="UP000035352"/>
    </source>
</evidence>
<reference evidence="2 3" key="1">
    <citation type="submission" date="2015-05" db="EMBL/GenBank/DDBJ databases">
        <authorList>
            <person name="Tang B."/>
            <person name="Yu Y."/>
        </authorList>
    </citation>
    <scope>NUCLEOTIDE SEQUENCE [LARGE SCALE GENOMIC DNA]</scope>
    <source>
        <strain evidence="2 3">DSM 7029</strain>
    </source>
</reference>
<accession>A0A0G3BHC6</accession>
<keyword evidence="3" id="KW-1185">Reference proteome</keyword>
<protein>
    <submittedName>
        <fullName evidence="2">Uncharacterized protein</fullName>
    </submittedName>
</protein>
<keyword evidence="1" id="KW-0812">Transmembrane</keyword>
<dbReference type="AlphaFoldDB" id="A0A0G3BHC6"/>
<keyword evidence="1" id="KW-0472">Membrane</keyword>
<keyword evidence="1" id="KW-1133">Transmembrane helix</keyword>
<evidence type="ECO:0000256" key="1">
    <source>
        <dbReference type="SAM" id="Phobius"/>
    </source>
</evidence>
<gene>
    <name evidence="2" type="ORF">AAW51_2128</name>
</gene>
<organism evidence="2 3">
    <name type="scientific">Caldimonas brevitalea</name>
    <dbReference type="NCBI Taxonomy" id="413882"/>
    <lineage>
        <taxon>Bacteria</taxon>
        <taxon>Pseudomonadati</taxon>
        <taxon>Pseudomonadota</taxon>
        <taxon>Betaproteobacteria</taxon>
        <taxon>Burkholderiales</taxon>
        <taxon>Sphaerotilaceae</taxon>
        <taxon>Caldimonas</taxon>
    </lineage>
</organism>